<dbReference type="InterPro" id="IPR050922">
    <property type="entry name" value="LytR/CpsA/Psr_CW_biosynth"/>
</dbReference>
<dbReference type="NCBIfam" id="TIGR00350">
    <property type="entry name" value="lytR_cpsA_psr"/>
    <property type="match status" value="1"/>
</dbReference>
<gene>
    <name evidence="4" type="ORF">GA0070613_1718</name>
</gene>
<evidence type="ECO:0000313" key="5">
    <source>
        <dbReference type="Proteomes" id="UP000198221"/>
    </source>
</evidence>
<keyword evidence="5" id="KW-1185">Reference proteome</keyword>
<dbReference type="EMBL" id="LT607754">
    <property type="protein sequence ID" value="SCG48708.1"/>
    <property type="molecule type" value="Genomic_DNA"/>
</dbReference>
<proteinExistence type="inferred from homology"/>
<comment type="similarity">
    <text evidence="1">Belongs to the LytR/CpsA/Psr (LCP) family.</text>
</comment>
<evidence type="ECO:0000256" key="2">
    <source>
        <dbReference type="SAM" id="Phobius"/>
    </source>
</evidence>
<dbReference type="Proteomes" id="UP000198221">
    <property type="component" value="Chromosome I"/>
</dbReference>
<evidence type="ECO:0000313" key="4">
    <source>
        <dbReference type="EMBL" id="SCG48708.1"/>
    </source>
</evidence>
<sequence>MIEDELRAAFARHETLTPATGPVRSAIERTAFRRRRRRFRLRLGGTALALVVAALVGVPAMTPDRQQQTATLLVEPGPSTPTGALNVLLLGLDGASPGGTRRADSILLVHIPADRSRLYLVSLPRDLQVPIPGVGTNKLNSSFAYGSMAAKGDLTRGYDLTRRVVTEVTGVPIDAGAVMTYPALRKLTDAVGGVPVCLPQRVRSFHTRRVFPAGCQQLDGAASVDLLRQRVGLADAVQDRDRNAQRYAAGLLRRIGERGVLTDPAMLNTLLTQIGSGLTVKTGETSVLTLLSVAGKAAAAEPVAVGLPVVYTEKPFFGFQLDRAAAPAFLAALREDRLGEWTAAHPDQVTGLR</sequence>
<evidence type="ECO:0000256" key="1">
    <source>
        <dbReference type="ARBA" id="ARBA00006068"/>
    </source>
</evidence>
<name>A0A1C5HRY9_9ACTN</name>
<dbReference type="PANTHER" id="PTHR33392">
    <property type="entry name" value="POLYISOPRENYL-TEICHOIC ACID--PEPTIDOGLYCAN TEICHOIC ACID TRANSFERASE TAGU"/>
    <property type="match status" value="1"/>
</dbReference>
<dbReference type="OrthoDB" id="5171929at2"/>
<reference evidence="5" key="1">
    <citation type="submission" date="2016-06" db="EMBL/GenBank/DDBJ databases">
        <authorList>
            <person name="Varghese N."/>
            <person name="Submissions Spin"/>
        </authorList>
    </citation>
    <scope>NUCLEOTIDE SEQUENCE [LARGE SCALE GENOMIC DNA]</scope>
    <source>
        <strain evidence="5">DSM 43819</strain>
    </source>
</reference>
<dbReference type="RefSeq" id="WP_089011788.1">
    <property type="nucleotide sequence ID" value="NZ_LT607754.1"/>
</dbReference>
<evidence type="ECO:0000259" key="3">
    <source>
        <dbReference type="Pfam" id="PF03816"/>
    </source>
</evidence>
<dbReference type="InterPro" id="IPR004474">
    <property type="entry name" value="LytR_CpsA_psr"/>
</dbReference>
<dbReference type="AlphaFoldDB" id="A0A1C5HRY9"/>
<feature type="domain" description="Cell envelope-related transcriptional attenuator" evidence="3">
    <location>
        <begin position="102"/>
        <end position="245"/>
    </location>
</feature>
<keyword evidence="2" id="KW-1133">Transmembrane helix</keyword>
<dbReference type="Pfam" id="PF03816">
    <property type="entry name" value="LytR_cpsA_psr"/>
    <property type="match status" value="1"/>
</dbReference>
<dbReference type="PANTHER" id="PTHR33392:SF6">
    <property type="entry name" value="POLYISOPRENYL-TEICHOIC ACID--PEPTIDOGLYCAN TEICHOIC ACID TRANSFERASE TAGU"/>
    <property type="match status" value="1"/>
</dbReference>
<protein>
    <submittedName>
        <fullName evidence="4">Transcriptional attenuator, LytR family</fullName>
    </submittedName>
</protein>
<dbReference type="Gene3D" id="3.40.630.190">
    <property type="entry name" value="LCP protein"/>
    <property type="match status" value="1"/>
</dbReference>
<feature type="transmembrane region" description="Helical" evidence="2">
    <location>
        <begin position="39"/>
        <end position="61"/>
    </location>
</feature>
<accession>A0A1C5HRY9</accession>
<keyword evidence="2" id="KW-0472">Membrane</keyword>
<organism evidence="4 5">
    <name type="scientific">Micromonospora inositola</name>
    <dbReference type="NCBI Taxonomy" id="47865"/>
    <lineage>
        <taxon>Bacteria</taxon>
        <taxon>Bacillati</taxon>
        <taxon>Actinomycetota</taxon>
        <taxon>Actinomycetes</taxon>
        <taxon>Micromonosporales</taxon>
        <taxon>Micromonosporaceae</taxon>
        <taxon>Micromonospora</taxon>
    </lineage>
</organism>
<keyword evidence="2" id="KW-0812">Transmembrane</keyword>